<accession>A0A8X7V0B7</accession>
<evidence type="ECO:0000256" key="2">
    <source>
        <dbReference type="SAM" id="Phobius"/>
    </source>
</evidence>
<reference evidence="3 4" key="1">
    <citation type="submission" date="2020-02" db="EMBL/GenBank/DDBJ databases">
        <authorList>
            <person name="Ma Q."/>
            <person name="Huang Y."/>
            <person name="Song X."/>
            <person name="Pei D."/>
        </authorList>
    </citation>
    <scope>NUCLEOTIDE SEQUENCE [LARGE SCALE GENOMIC DNA]</scope>
    <source>
        <strain evidence="3">Sxm20200214</strain>
        <tissue evidence="3">Leaf</tissue>
    </source>
</reference>
<feature type="transmembrane region" description="Helical" evidence="2">
    <location>
        <begin position="76"/>
        <end position="93"/>
    </location>
</feature>
<protein>
    <submittedName>
        <fullName evidence="3">Uncharacterized protein</fullName>
    </submittedName>
</protein>
<keyword evidence="2" id="KW-1133">Transmembrane helix</keyword>
<keyword evidence="2" id="KW-0472">Membrane</keyword>
<name>A0A8X7V0B7_BRACI</name>
<proteinExistence type="predicted"/>
<dbReference type="EMBL" id="JAAMPC010000008">
    <property type="protein sequence ID" value="KAG2298740.1"/>
    <property type="molecule type" value="Genomic_DNA"/>
</dbReference>
<sequence>MVHWRSGGYDLQTSRDRTGRASRARNLPFVRSRTFSEVSSLTGLRLLSRDSSKDHGLLLRATSASTNHNFRTRRGFGFRFLGLLPLMLFGGELL</sequence>
<evidence type="ECO:0000313" key="4">
    <source>
        <dbReference type="Proteomes" id="UP000886595"/>
    </source>
</evidence>
<gene>
    <name evidence="3" type="ORF">Bca52824_035212</name>
</gene>
<comment type="caution">
    <text evidence="3">The sequence shown here is derived from an EMBL/GenBank/DDBJ whole genome shotgun (WGS) entry which is preliminary data.</text>
</comment>
<evidence type="ECO:0000313" key="3">
    <source>
        <dbReference type="EMBL" id="KAG2298740.1"/>
    </source>
</evidence>
<dbReference type="AlphaFoldDB" id="A0A8X7V0B7"/>
<evidence type="ECO:0000256" key="1">
    <source>
        <dbReference type="SAM" id="MobiDB-lite"/>
    </source>
</evidence>
<keyword evidence="2" id="KW-0812">Transmembrane</keyword>
<keyword evidence="4" id="KW-1185">Reference proteome</keyword>
<feature type="region of interest" description="Disordered" evidence="1">
    <location>
        <begin position="1"/>
        <end position="23"/>
    </location>
</feature>
<dbReference type="Proteomes" id="UP000886595">
    <property type="component" value="Unassembled WGS sequence"/>
</dbReference>
<organism evidence="3 4">
    <name type="scientific">Brassica carinata</name>
    <name type="common">Ethiopian mustard</name>
    <name type="synonym">Abyssinian cabbage</name>
    <dbReference type="NCBI Taxonomy" id="52824"/>
    <lineage>
        <taxon>Eukaryota</taxon>
        <taxon>Viridiplantae</taxon>
        <taxon>Streptophyta</taxon>
        <taxon>Embryophyta</taxon>
        <taxon>Tracheophyta</taxon>
        <taxon>Spermatophyta</taxon>
        <taxon>Magnoliopsida</taxon>
        <taxon>eudicotyledons</taxon>
        <taxon>Gunneridae</taxon>
        <taxon>Pentapetalae</taxon>
        <taxon>rosids</taxon>
        <taxon>malvids</taxon>
        <taxon>Brassicales</taxon>
        <taxon>Brassicaceae</taxon>
        <taxon>Brassiceae</taxon>
        <taxon>Brassica</taxon>
    </lineage>
</organism>